<gene>
    <name evidence="9" type="ORF">F1189_04675</name>
</gene>
<dbReference type="PANTHER" id="PTHR43386:SF25">
    <property type="entry name" value="PEPTIDE ABC TRANSPORTER PERMEASE PROTEIN"/>
    <property type="match status" value="1"/>
</dbReference>
<dbReference type="InterPro" id="IPR035906">
    <property type="entry name" value="MetI-like_sf"/>
</dbReference>
<name>A0A5M6IZD0_9PROT</name>
<dbReference type="PANTHER" id="PTHR43386">
    <property type="entry name" value="OLIGOPEPTIDE TRANSPORT SYSTEM PERMEASE PROTEIN APPC"/>
    <property type="match status" value="1"/>
</dbReference>
<dbReference type="InterPro" id="IPR000515">
    <property type="entry name" value="MetI-like"/>
</dbReference>
<dbReference type="AlphaFoldDB" id="A0A5M6IZD0"/>
<comment type="similarity">
    <text evidence="7">Belongs to the binding-protein-dependent transport system permease family.</text>
</comment>
<feature type="domain" description="ABC transmembrane type-1" evidence="8">
    <location>
        <begin position="72"/>
        <end position="261"/>
    </location>
</feature>
<comment type="subcellular location">
    <subcellularLocation>
        <location evidence="1 7">Cell membrane</location>
        <topology evidence="1 7">Multi-pass membrane protein</topology>
    </subcellularLocation>
</comment>
<evidence type="ECO:0000313" key="9">
    <source>
        <dbReference type="EMBL" id="KAA5613706.1"/>
    </source>
</evidence>
<feature type="transmembrane region" description="Helical" evidence="7">
    <location>
        <begin position="239"/>
        <end position="260"/>
    </location>
</feature>
<feature type="transmembrane region" description="Helical" evidence="7">
    <location>
        <begin position="74"/>
        <end position="96"/>
    </location>
</feature>
<protein>
    <submittedName>
        <fullName evidence="9">ABC transporter permease</fullName>
    </submittedName>
</protein>
<dbReference type="Proteomes" id="UP000325255">
    <property type="component" value="Unassembled WGS sequence"/>
</dbReference>
<accession>A0A5M6IZD0</accession>
<evidence type="ECO:0000256" key="7">
    <source>
        <dbReference type="RuleBase" id="RU363032"/>
    </source>
</evidence>
<evidence type="ECO:0000313" key="10">
    <source>
        <dbReference type="Proteomes" id="UP000325255"/>
    </source>
</evidence>
<evidence type="ECO:0000256" key="6">
    <source>
        <dbReference type="ARBA" id="ARBA00023136"/>
    </source>
</evidence>
<evidence type="ECO:0000256" key="5">
    <source>
        <dbReference type="ARBA" id="ARBA00022989"/>
    </source>
</evidence>
<keyword evidence="10" id="KW-1185">Reference proteome</keyword>
<feature type="transmembrane region" description="Helical" evidence="7">
    <location>
        <begin position="137"/>
        <end position="154"/>
    </location>
</feature>
<evidence type="ECO:0000256" key="1">
    <source>
        <dbReference type="ARBA" id="ARBA00004651"/>
    </source>
</evidence>
<keyword evidence="4 7" id="KW-0812">Transmembrane</keyword>
<keyword evidence="5 7" id="KW-1133">Transmembrane helix</keyword>
<organism evidence="9 10">
    <name type="scientific">Rhodovastum atsumiense</name>
    <dbReference type="NCBI Taxonomy" id="504468"/>
    <lineage>
        <taxon>Bacteria</taxon>
        <taxon>Pseudomonadati</taxon>
        <taxon>Pseudomonadota</taxon>
        <taxon>Alphaproteobacteria</taxon>
        <taxon>Acetobacterales</taxon>
        <taxon>Acetobacteraceae</taxon>
        <taxon>Rhodovastum</taxon>
    </lineage>
</organism>
<dbReference type="CDD" id="cd06261">
    <property type="entry name" value="TM_PBP2"/>
    <property type="match status" value="1"/>
</dbReference>
<comment type="caution">
    <text evidence="9">The sequence shown here is derived from an EMBL/GenBank/DDBJ whole genome shotgun (WGS) entry which is preliminary data.</text>
</comment>
<dbReference type="GO" id="GO:0055085">
    <property type="term" value="P:transmembrane transport"/>
    <property type="evidence" value="ECO:0007669"/>
    <property type="project" value="InterPro"/>
</dbReference>
<dbReference type="PROSITE" id="PS50928">
    <property type="entry name" value="ABC_TM1"/>
    <property type="match status" value="1"/>
</dbReference>
<evidence type="ECO:0000256" key="4">
    <source>
        <dbReference type="ARBA" id="ARBA00022692"/>
    </source>
</evidence>
<feature type="transmembrane region" description="Helical" evidence="7">
    <location>
        <begin position="108"/>
        <end position="131"/>
    </location>
</feature>
<evidence type="ECO:0000256" key="3">
    <source>
        <dbReference type="ARBA" id="ARBA00022475"/>
    </source>
</evidence>
<dbReference type="EMBL" id="VWPK01000005">
    <property type="protein sequence ID" value="KAA5613706.1"/>
    <property type="molecule type" value="Genomic_DNA"/>
</dbReference>
<dbReference type="OrthoDB" id="9774870at2"/>
<dbReference type="Gene3D" id="1.10.3720.10">
    <property type="entry name" value="MetI-like"/>
    <property type="match status" value="1"/>
</dbReference>
<feature type="transmembrane region" description="Helical" evidence="7">
    <location>
        <begin position="193"/>
        <end position="219"/>
    </location>
</feature>
<dbReference type="SUPFAM" id="SSF161098">
    <property type="entry name" value="MetI-like"/>
    <property type="match status" value="1"/>
</dbReference>
<dbReference type="RefSeq" id="WP_150039455.1">
    <property type="nucleotide sequence ID" value="NZ_OW485601.1"/>
</dbReference>
<evidence type="ECO:0000259" key="8">
    <source>
        <dbReference type="PROSITE" id="PS50928"/>
    </source>
</evidence>
<proteinExistence type="inferred from homology"/>
<reference evidence="9 10" key="1">
    <citation type="submission" date="2019-09" db="EMBL/GenBank/DDBJ databases">
        <title>Genome sequence of Rhodovastum atsumiense, a diverse member of the Acetobacteraceae family of non-sulfur purple photosynthetic bacteria.</title>
        <authorList>
            <person name="Meyer T."/>
            <person name="Kyndt J."/>
        </authorList>
    </citation>
    <scope>NUCLEOTIDE SEQUENCE [LARGE SCALE GENOMIC DNA]</scope>
    <source>
        <strain evidence="9 10">DSM 21279</strain>
    </source>
</reference>
<dbReference type="InterPro" id="IPR050366">
    <property type="entry name" value="BP-dependent_transpt_permease"/>
</dbReference>
<dbReference type="GO" id="GO:0005886">
    <property type="term" value="C:plasma membrane"/>
    <property type="evidence" value="ECO:0007669"/>
    <property type="project" value="UniProtKB-SubCell"/>
</dbReference>
<dbReference type="Pfam" id="PF00528">
    <property type="entry name" value="BPD_transp_1"/>
    <property type="match status" value="1"/>
</dbReference>
<keyword evidence="6 7" id="KW-0472">Membrane</keyword>
<keyword evidence="2 7" id="KW-0813">Transport</keyword>
<keyword evidence="3" id="KW-1003">Cell membrane</keyword>
<sequence length="276" mass="28270">MRALRGIWASPTGRPGMILVVLVVGFAVLGPPLLADPAALHIPDRFASPGWAHWAGTDSLGRDMLARLAAGGRIALGVSLAAIVLALAIGVPLGMLAARARPVVASSVLVLFDVVAAFPSLLFALAAVALLGPGLERLVILVALTLAPGFGRVARAQVLALSSATYLEAARAIGVGPARLWARHVLPNIAGTLLVLASMDIPTVIAIEAGLSFMGVGVPPPSASWGALLYDGYVHLDQSVWPLLGAATMLVLATLGFTLAGEALRDAIDPTLHRAP</sequence>
<evidence type="ECO:0000256" key="2">
    <source>
        <dbReference type="ARBA" id="ARBA00022448"/>
    </source>
</evidence>